<evidence type="ECO:0000313" key="1">
    <source>
        <dbReference type="EMBL" id="GAA0914420.1"/>
    </source>
</evidence>
<proteinExistence type="predicted"/>
<organism evidence="1 2">
    <name type="scientific">Streptomyces thermoalcalitolerans</name>
    <dbReference type="NCBI Taxonomy" id="65605"/>
    <lineage>
        <taxon>Bacteria</taxon>
        <taxon>Bacillati</taxon>
        <taxon>Actinomycetota</taxon>
        <taxon>Actinomycetes</taxon>
        <taxon>Kitasatosporales</taxon>
        <taxon>Streptomycetaceae</taxon>
        <taxon>Streptomyces</taxon>
    </lineage>
</organism>
<protein>
    <submittedName>
        <fullName evidence="1">Uncharacterized protein</fullName>
    </submittedName>
</protein>
<dbReference type="EMBL" id="BAAAHG010000020">
    <property type="protein sequence ID" value="GAA0914420.1"/>
    <property type="molecule type" value="Genomic_DNA"/>
</dbReference>
<gene>
    <name evidence="1" type="ORF">GCM10009549_28800</name>
</gene>
<name>A0ABN1NR09_9ACTN</name>
<evidence type="ECO:0000313" key="2">
    <source>
        <dbReference type="Proteomes" id="UP001501005"/>
    </source>
</evidence>
<dbReference type="Proteomes" id="UP001501005">
    <property type="component" value="Unassembled WGS sequence"/>
</dbReference>
<keyword evidence="2" id="KW-1185">Reference proteome</keyword>
<accession>A0ABN1NR09</accession>
<reference evidence="1 2" key="1">
    <citation type="journal article" date="2019" name="Int. J. Syst. Evol. Microbiol.">
        <title>The Global Catalogue of Microorganisms (GCM) 10K type strain sequencing project: providing services to taxonomists for standard genome sequencing and annotation.</title>
        <authorList>
            <consortium name="The Broad Institute Genomics Platform"/>
            <consortium name="The Broad Institute Genome Sequencing Center for Infectious Disease"/>
            <person name="Wu L."/>
            <person name="Ma J."/>
        </authorList>
    </citation>
    <scope>NUCLEOTIDE SEQUENCE [LARGE SCALE GENOMIC DNA]</scope>
    <source>
        <strain evidence="1 2">JCM 10673</strain>
    </source>
</reference>
<comment type="caution">
    <text evidence="1">The sequence shown here is derived from an EMBL/GenBank/DDBJ whole genome shotgun (WGS) entry which is preliminary data.</text>
</comment>
<sequence>MHQQGRQENGTIYGYGEDGVQVMASPDTPLPYGHPNLSTFLASQLVRARARSALWTWRS</sequence>